<gene>
    <name evidence="5" type="ORF">UFOPK3773_01028</name>
    <name evidence="6" type="ORF">UFOPK3992_00357</name>
</gene>
<dbReference type="CDD" id="cd07036">
    <property type="entry name" value="TPP_PYR_E1-PDHc-beta_like"/>
    <property type="match status" value="1"/>
</dbReference>
<evidence type="ECO:0000256" key="2">
    <source>
        <dbReference type="ARBA" id="ARBA00023002"/>
    </source>
</evidence>
<evidence type="ECO:0000256" key="1">
    <source>
        <dbReference type="ARBA" id="ARBA00001964"/>
    </source>
</evidence>
<evidence type="ECO:0000313" key="6">
    <source>
        <dbReference type="EMBL" id="CAB4995912.1"/>
    </source>
</evidence>
<dbReference type="GO" id="GO:0016491">
    <property type="term" value="F:oxidoreductase activity"/>
    <property type="evidence" value="ECO:0007669"/>
    <property type="project" value="UniProtKB-KW"/>
</dbReference>
<feature type="domain" description="Transketolase-like pyrimidine-binding" evidence="4">
    <location>
        <begin position="10"/>
        <end position="184"/>
    </location>
</feature>
<dbReference type="AlphaFoldDB" id="A0A6J7JKN6"/>
<protein>
    <submittedName>
        <fullName evidence="5">Unannotated protein</fullName>
    </submittedName>
</protein>
<accession>A0A6J7JKN6</accession>
<dbReference type="PANTHER" id="PTHR43257">
    <property type="entry name" value="PYRUVATE DEHYDROGENASE E1 COMPONENT BETA SUBUNIT"/>
    <property type="match status" value="1"/>
</dbReference>
<dbReference type="InterPro" id="IPR009014">
    <property type="entry name" value="Transketo_C/PFOR_II"/>
</dbReference>
<dbReference type="Pfam" id="PF02779">
    <property type="entry name" value="Transket_pyr"/>
    <property type="match status" value="1"/>
</dbReference>
<comment type="cofactor">
    <cofactor evidence="1">
        <name>thiamine diphosphate</name>
        <dbReference type="ChEBI" id="CHEBI:58937"/>
    </cofactor>
</comment>
<dbReference type="Gene3D" id="3.40.50.920">
    <property type="match status" value="1"/>
</dbReference>
<dbReference type="EMBL" id="CAFBOZ010000034">
    <property type="protein sequence ID" value="CAB4995912.1"/>
    <property type="molecule type" value="Genomic_DNA"/>
</dbReference>
<dbReference type="SUPFAM" id="SSF52518">
    <property type="entry name" value="Thiamin diphosphate-binding fold (THDP-binding)"/>
    <property type="match status" value="1"/>
</dbReference>
<dbReference type="InterPro" id="IPR005475">
    <property type="entry name" value="Transketolase-like_Pyr-bd"/>
</dbReference>
<dbReference type="FunFam" id="3.40.50.970:FF:000001">
    <property type="entry name" value="Pyruvate dehydrogenase E1 beta subunit"/>
    <property type="match status" value="1"/>
</dbReference>
<sequence length="329" mass="34840">MSVHTDDHDVTYIRAVNHALDDALAADESVIVYGEDVGIPNGPYGASKGLRAMYGDRVFDTPISESAMIGAALGASMGGLRPVVEVMFADFLLVAMDQVINQIANTRYVSRGQITAPLVIRTQQGSTPGSCAQHSKSLEAMFAHIPGLLVAVPSTPQDAYSILRGAIDCDDPVMVFESRRLYPSKGTLHRDPDPRIGIADVVRAGNDVTVVTWGTCRPLCEQAATTLAGQGVDCEIIDLRWISPWDSTTVIESVARTGRLVVAHEAVQNAGFGAEVVSTVVEALGPRLLAARRVATLSAPMPASPLLSAQLLPSADSIARAILDTIGEQ</sequence>
<dbReference type="Gene3D" id="3.40.50.970">
    <property type="match status" value="1"/>
</dbReference>
<name>A0A6J7JKN6_9ZZZZ</name>
<reference evidence="5" key="1">
    <citation type="submission" date="2020-05" db="EMBL/GenBank/DDBJ databases">
        <authorList>
            <person name="Chiriac C."/>
            <person name="Salcher M."/>
            <person name="Ghai R."/>
            <person name="Kavagutti S V."/>
        </authorList>
    </citation>
    <scope>NUCLEOTIDE SEQUENCE</scope>
</reference>
<dbReference type="SMART" id="SM00861">
    <property type="entry name" value="Transket_pyr"/>
    <property type="match status" value="1"/>
</dbReference>
<evidence type="ECO:0000256" key="3">
    <source>
        <dbReference type="ARBA" id="ARBA00023052"/>
    </source>
</evidence>
<organism evidence="5">
    <name type="scientific">freshwater metagenome</name>
    <dbReference type="NCBI Taxonomy" id="449393"/>
    <lineage>
        <taxon>unclassified sequences</taxon>
        <taxon>metagenomes</taxon>
        <taxon>ecological metagenomes</taxon>
    </lineage>
</organism>
<dbReference type="EMBL" id="CAFBNF010000103">
    <property type="protein sequence ID" value="CAB4944168.1"/>
    <property type="molecule type" value="Genomic_DNA"/>
</dbReference>
<keyword evidence="2" id="KW-0560">Oxidoreductase</keyword>
<proteinExistence type="predicted"/>
<dbReference type="PANTHER" id="PTHR43257:SF2">
    <property type="entry name" value="PYRUVATE DEHYDROGENASE E1 COMPONENT SUBUNIT BETA"/>
    <property type="match status" value="1"/>
</dbReference>
<evidence type="ECO:0000313" key="5">
    <source>
        <dbReference type="EMBL" id="CAB4944168.1"/>
    </source>
</evidence>
<dbReference type="Pfam" id="PF02780">
    <property type="entry name" value="Transketolase_C"/>
    <property type="match status" value="1"/>
</dbReference>
<dbReference type="InterPro" id="IPR029061">
    <property type="entry name" value="THDP-binding"/>
</dbReference>
<evidence type="ECO:0000259" key="4">
    <source>
        <dbReference type="SMART" id="SM00861"/>
    </source>
</evidence>
<dbReference type="SUPFAM" id="SSF52922">
    <property type="entry name" value="TK C-terminal domain-like"/>
    <property type="match status" value="1"/>
</dbReference>
<dbReference type="InterPro" id="IPR033248">
    <property type="entry name" value="Transketolase_C"/>
</dbReference>
<keyword evidence="3" id="KW-0786">Thiamine pyrophosphate</keyword>